<reference evidence="2" key="2">
    <citation type="submission" date="2021-12" db="EMBL/GenBank/DDBJ databases">
        <title>Resequencing data analysis of finger millet.</title>
        <authorList>
            <person name="Hatakeyama M."/>
            <person name="Aluri S."/>
            <person name="Balachadran M.T."/>
            <person name="Sivarajan S.R."/>
            <person name="Poveda L."/>
            <person name="Shimizu-Inatsugi R."/>
            <person name="Schlapbach R."/>
            <person name="Sreeman S.M."/>
            <person name="Shimizu K.K."/>
        </authorList>
    </citation>
    <scope>NUCLEOTIDE SEQUENCE</scope>
</reference>
<comment type="caution">
    <text evidence="2">The sequence shown here is derived from an EMBL/GenBank/DDBJ whole genome shotgun (WGS) entry which is preliminary data.</text>
</comment>
<proteinExistence type="predicted"/>
<organism evidence="2 3">
    <name type="scientific">Eleusine coracana subsp. coracana</name>
    <dbReference type="NCBI Taxonomy" id="191504"/>
    <lineage>
        <taxon>Eukaryota</taxon>
        <taxon>Viridiplantae</taxon>
        <taxon>Streptophyta</taxon>
        <taxon>Embryophyta</taxon>
        <taxon>Tracheophyta</taxon>
        <taxon>Spermatophyta</taxon>
        <taxon>Magnoliopsida</taxon>
        <taxon>Liliopsida</taxon>
        <taxon>Poales</taxon>
        <taxon>Poaceae</taxon>
        <taxon>PACMAD clade</taxon>
        <taxon>Chloridoideae</taxon>
        <taxon>Cynodonteae</taxon>
        <taxon>Eleusininae</taxon>
        <taxon>Eleusine</taxon>
    </lineage>
</organism>
<dbReference type="EMBL" id="BQKI01000080">
    <property type="protein sequence ID" value="GJN28495.1"/>
    <property type="molecule type" value="Genomic_DNA"/>
</dbReference>
<evidence type="ECO:0000313" key="2">
    <source>
        <dbReference type="EMBL" id="GJN28495.1"/>
    </source>
</evidence>
<sequence>MGNVHRCFKGEEDHAGGDHYPYYRPTSRPHYQPPHDSHGLPSAAPPRPHQQALGPHVVTAATAGIPAMNQYTVNFKSPSMVTYSVRPAFFPIPFVSLLCLPV</sequence>
<accession>A0AAV5F202</accession>
<evidence type="ECO:0000256" key="1">
    <source>
        <dbReference type="SAM" id="MobiDB-lite"/>
    </source>
</evidence>
<gene>
    <name evidence="2" type="primary">gb16627</name>
    <name evidence="2" type="ORF">PR202_gb16627</name>
</gene>
<dbReference type="Proteomes" id="UP001054889">
    <property type="component" value="Unassembled WGS sequence"/>
</dbReference>
<reference evidence="2" key="1">
    <citation type="journal article" date="2018" name="DNA Res.">
        <title>Multiple hybrid de novo genome assembly of finger millet, an orphan allotetraploid crop.</title>
        <authorList>
            <person name="Hatakeyama M."/>
            <person name="Aluri S."/>
            <person name="Balachadran M.T."/>
            <person name="Sivarajan S.R."/>
            <person name="Patrignani A."/>
            <person name="Gruter S."/>
            <person name="Poveda L."/>
            <person name="Shimizu-Inatsugi R."/>
            <person name="Baeten J."/>
            <person name="Francoijs K.J."/>
            <person name="Nataraja K.N."/>
            <person name="Reddy Y.A.N."/>
            <person name="Phadnis S."/>
            <person name="Ravikumar R.L."/>
            <person name="Schlapbach R."/>
            <person name="Sreeman S.M."/>
            <person name="Shimizu K.K."/>
        </authorList>
    </citation>
    <scope>NUCLEOTIDE SEQUENCE</scope>
</reference>
<name>A0AAV5F202_ELECO</name>
<protein>
    <submittedName>
        <fullName evidence="2">Uncharacterized protein</fullName>
    </submittedName>
</protein>
<keyword evidence="3" id="KW-1185">Reference proteome</keyword>
<feature type="compositionally biased region" description="Basic and acidic residues" evidence="1">
    <location>
        <begin position="8"/>
        <end position="17"/>
    </location>
</feature>
<evidence type="ECO:0000313" key="3">
    <source>
        <dbReference type="Proteomes" id="UP001054889"/>
    </source>
</evidence>
<feature type="region of interest" description="Disordered" evidence="1">
    <location>
        <begin position="1"/>
        <end position="55"/>
    </location>
</feature>
<dbReference type="AlphaFoldDB" id="A0AAV5F202"/>